<evidence type="ECO:0000256" key="11">
    <source>
        <dbReference type="SAM" id="Phobius"/>
    </source>
</evidence>
<gene>
    <name evidence="12" type="ORF">SAMN05421770_10985</name>
</gene>
<dbReference type="AlphaFoldDB" id="A0A239M3L1"/>
<feature type="transmembrane region" description="Helical" evidence="11">
    <location>
        <begin position="304"/>
        <end position="322"/>
    </location>
</feature>
<proteinExistence type="inferred from homology"/>
<sequence length="426" mass="44806">MAGGTSSSTSTTLANTEAPQGSYAVPLTLMVSLFFGIGFITTMNDVLVAHFKDLFHLTNFLALLVQSAFFGAYFVMSAPAGRVVSRIGYQSGIVVSLATIAFGLLLFLPASRLILYPLFLFALFVIGSGLALLQVAINPYVGALGPPETAASRLNLCGFLNSLAGTLAPKVGAMFIFIAAGATAAQLAHSVQAPYMVLAAAAFLMAILTRFVHLPVLIATEDKAAVKTGSAWDFRNLRFGAVGIFTYVGAEVALGSIIINFLGQPSMGGLSHAEATHYVSLYWGGAMVGRLIGFFALQRVRAPRALAFVCVLAILCMAAAIFGHGPVAMWAVVSCGLFNSVMWPCIFPMSLEGLGRHTSQGSGILVTMIVGGALIPPLQGVLADAFGYQRSFAIVLLCYVYLLYFALDGHKQTVASIATLPPPEVV</sequence>
<reference evidence="12 13" key="1">
    <citation type="submission" date="2017-06" db="EMBL/GenBank/DDBJ databases">
        <authorList>
            <person name="Kim H.J."/>
            <person name="Triplett B.A."/>
        </authorList>
    </citation>
    <scope>NUCLEOTIDE SEQUENCE [LARGE SCALE GENOMIC DNA]</scope>
    <source>
        <strain evidence="12 13">DSM 18704</strain>
    </source>
</reference>
<dbReference type="InterPro" id="IPR050375">
    <property type="entry name" value="MFS_TsgA-like"/>
</dbReference>
<evidence type="ECO:0000256" key="9">
    <source>
        <dbReference type="ARBA" id="ARBA00022989"/>
    </source>
</evidence>
<dbReference type="Pfam" id="PF07690">
    <property type="entry name" value="MFS_1"/>
    <property type="match status" value="1"/>
</dbReference>
<dbReference type="PANTHER" id="PTHR43702">
    <property type="entry name" value="L-FUCOSE-PROTON SYMPORTER"/>
    <property type="match status" value="1"/>
</dbReference>
<comment type="subcellular location">
    <subcellularLocation>
        <location evidence="2">Cell inner membrane</location>
        <topology evidence="2">Multi-pass membrane protein</topology>
    </subcellularLocation>
</comment>
<dbReference type="Proteomes" id="UP000198356">
    <property type="component" value="Unassembled WGS sequence"/>
</dbReference>
<feature type="transmembrane region" description="Helical" evidence="11">
    <location>
        <begin position="328"/>
        <end position="351"/>
    </location>
</feature>
<evidence type="ECO:0000256" key="3">
    <source>
        <dbReference type="ARBA" id="ARBA00009120"/>
    </source>
</evidence>
<evidence type="ECO:0000256" key="8">
    <source>
        <dbReference type="ARBA" id="ARBA00022692"/>
    </source>
</evidence>
<dbReference type="GO" id="GO:1904659">
    <property type="term" value="P:D-glucose transmembrane transport"/>
    <property type="evidence" value="ECO:0007669"/>
    <property type="project" value="InterPro"/>
</dbReference>
<organism evidence="12 13">
    <name type="scientific">Granulicella rosea</name>
    <dbReference type="NCBI Taxonomy" id="474952"/>
    <lineage>
        <taxon>Bacteria</taxon>
        <taxon>Pseudomonadati</taxon>
        <taxon>Acidobacteriota</taxon>
        <taxon>Terriglobia</taxon>
        <taxon>Terriglobales</taxon>
        <taxon>Acidobacteriaceae</taxon>
        <taxon>Granulicella</taxon>
    </lineage>
</organism>
<dbReference type="EMBL" id="FZOU01000009">
    <property type="protein sequence ID" value="SNT37181.1"/>
    <property type="molecule type" value="Genomic_DNA"/>
</dbReference>
<evidence type="ECO:0000256" key="7">
    <source>
        <dbReference type="ARBA" id="ARBA00022597"/>
    </source>
</evidence>
<evidence type="ECO:0000256" key="10">
    <source>
        <dbReference type="ARBA" id="ARBA00023136"/>
    </source>
</evidence>
<dbReference type="GO" id="GO:0005354">
    <property type="term" value="F:galactose transmembrane transporter activity"/>
    <property type="evidence" value="ECO:0007669"/>
    <property type="project" value="InterPro"/>
</dbReference>
<dbReference type="CDD" id="cd17394">
    <property type="entry name" value="MFS_FucP_like"/>
    <property type="match status" value="1"/>
</dbReference>
<evidence type="ECO:0000256" key="4">
    <source>
        <dbReference type="ARBA" id="ARBA00022448"/>
    </source>
</evidence>
<keyword evidence="10 11" id="KW-0472">Membrane</keyword>
<keyword evidence="7" id="KW-0762">Sugar transport</keyword>
<dbReference type="RefSeq" id="WP_089410066.1">
    <property type="nucleotide sequence ID" value="NZ_FZOU01000009.1"/>
</dbReference>
<dbReference type="GO" id="GO:0055056">
    <property type="term" value="F:D-glucose transmembrane transporter activity"/>
    <property type="evidence" value="ECO:0007669"/>
    <property type="project" value="InterPro"/>
</dbReference>
<keyword evidence="5" id="KW-1003">Cell membrane</keyword>
<dbReference type="SUPFAM" id="SSF103473">
    <property type="entry name" value="MFS general substrate transporter"/>
    <property type="match status" value="1"/>
</dbReference>
<feature type="transmembrane region" description="Helical" evidence="11">
    <location>
        <begin position="195"/>
        <end position="218"/>
    </location>
</feature>
<feature type="transmembrane region" description="Helical" evidence="11">
    <location>
        <begin position="363"/>
        <end position="382"/>
    </location>
</feature>
<dbReference type="InterPro" id="IPR005964">
    <property type="entry name" value="Glc/Gal_transptr_bac"/>
</dbReference>
<feature type="transmembrane region" description="Helical" evidence="11">
    <location>
        <begin position="388"/>
        <end position="407"/>
    </location>
</feature>
<accession>A0A239M3L1</accession>
<feature type="transmembrane region" description="Helical" evidence="11">
    <location>
        <begin position="23"/>
        <end position="42"/>
    </location>
</feature>
<keyword evidence="6" id="KW-0997">Cell inner membrane</keyword>
<name>A0A239M3L1_9BACT</name>
<keyword evidence="4" id="KW-0813">Transport</keyword>
<comment type="function">
    <text evidence="1">Intake of glucose and galactose.</text>
</comment>
<protein>
    <submittedName>
        <fullName evidence="12">MFS transporter, FHS family, L-fucose permease</fullName>
    </submittedName>
</protein>
<evidence type="ECO:0000256" key="6">
    <source>
        <dbReference type="ARBA" id="ARBA00022519"/>
    </source>
</evidence>
<dbReference type="Gene3D" id="1.20.1250.20">
    <property type="entry name" value="MFS general substrate transporter like domains"/>
    <property type="match status" value="2"/>
</dbReference>
<keyword evidence="8 11" id="KW-0812">Transmembrane</keyword>
<keyword evidence="13" id="KW-1185">Reference proteome</keyword>
<dbReference type="InterPro" id="IPR011701">
    <property type="entry name" value="MFS"/>
</dbReference>
<dbReference type="PANTHER" id="PTHR43702:SF3">
    <property type="entry name" value="PROTEIN TSGA"/>
    <property type="match status" value="1"/>
</dbReference>
<keyword evidence="9 11" id="KW-1133">Transmembrane helix</keyword>
<feature type="transmembrane region" description="Helical" evidence="11">
    <location>
        <begin position="87"/>
        <end position="108"/>
    </location>
</feature>
<evidence type="ECO:0000256" key="2">
    <source>
        <dbReference type="ARBA" id="ARBA00004429"/>
    </source>
</evidence>
<feature type="transmembrane region" description="Helical" evidence="11">
    <location>
        <begin position="275"/>
        <end position="297"/>
    </location>
</feature>
<evidence type="ECO:0000256" key="5">
    <source>
        <dbReference type="ARBA" id="ARBA00022475"/>
    </source>
</evidence>
<dbReference type="OrthoDB" id="9795150at2"/>
<feature type="transmembrane region" description="Helical" evidence="11">
    <location>
        <begin position="54"/>
        <end position="75"/>
    </location>
</feature>
<dbReference type="NCBIfam" id="TIGR01272">
    <property type="entry name" value="gluP"/>
    <property type="match status" value="1"/>
</dbReference>
<comment type="similarity">
    <text evidence="3">Belongs to the major facilitator superfamily. FHS transporter (TC 2.A.1.7) family.</text>
</comment>
<evidence type="ECO:0000313" key="12">
    <source>
        <dbReference type="EMBL" id="SNT37181.1"/>
    </source>
</evidence>
<evidence type="ECO:0000313" key="13">
    <source>
        <dbReference type="Proteomes" id="UP000198356"/>
    </source>
</evidence>
<dbReference type="InterPro" id="IPR036259">
    <property type="entry name" value="MFS_trans_sf"/>
</dbReference>
<feature type="transmembrane region" description="Helical" evidence="11">
    <location>
        <begin position="239"/>
        <end position="263"/>
    </location>
</feature>
<dbReference type="GO" id="GO:0005886">
    <property type="term" value="C:plasma membrane"/>
    <property type="evidence" value="ECO:0007669"/>
    <property type="project" value="UniProtKB-SubCell"/>
</dbReference>
<evidence type="ECO:0000256" key="1">
    <source>
        <dbReference type="ARBA" id="ARBA00003321"/>
    </source>
</evidence>
<feature type="transmembrane region" description="Helical" evidence="11">
    <location>
        <begin position="115"/>
        <end position="137"/>
    </location>
</feature>